<evidence type="ECO:0000256" key="1">
    <source>
        <dbReference type="ARBA" id="ARBA00004123"/>
    </source>
</evidence>
<proteinExistence type="inferred from homology"/>
<dbReference type="OMA" id="YKEWWNI"/>
<dbReference type="PANTHER" id="PTHR15271">
    <property type="entry name" value="CHROMATIN ASSEMBLY FACTOR 1 SUBUNIT B"/>
    <property type="match status" value="1"/>
</dbReference>
<protein>
    <submittedName>
        <fullName evidence="13">WD40 repeat-containing protein</fullName>
    </submittedName>
</protein>
<dbReference type="GO" id="GO:0006334">
    <property type="term" value="P:nucleosome assembly"/>
    <property type="evidence" value="ECO:0007669"/>
    <property type="project" value="TreeGrafter"/>
</dbReference>
<dbReference type="InterPro" id="IPR055410">
    <property type="entry name" value="Beta-prop_CAF1B_HIR1"/>
</dbReference>
<evidence type="ECO:0000256" key="7">
    <source>
        <dbReference type="ARBA" id="ARBA00023204"/>
    </source>
</evidence>
<keyword evidence="5" id="KW-0227">DNA damage</keyword>
<feature type="compositionally biased region" description="Basic and acidic residues" evidence="10">
    <location>
        <begin position="615"/>
        <end position="626"/>
    </location>
</feature>
<keyword evidence="8" id="KW-0539">Nucleus</keyword>
<dbReference type="InterPro" id="IPR001680">
    <property type="entry name" value="WD40_rpt"/>
</dbReference>
<dbReference type="EMBL" id="FR823390">
    <property type="protein sequence ID" value="CBZ53373.1"/>
    <property type="molecule type" value="Genomic_DNA"/>
</dbReference>
<feature type="repeat" description="WD" evidence="9">
    <location>
        <begin position="261"/>
        <end position="292"/>
    </location>
</feature>
<dbReference type="GeneID" id="13443811"/>
<comment type="subcellular location">
    <subcellularLocation>
        <location evidence="1">Nucleus</location>
    </subcellularLocation>
</comment>
<dbReference type="Pfam" id="PF24105">
    <property type="entry name" value="Beta-prop_CAF1B_HIR1"/>
    <property type="match status" value="1"/>
</dbReference>
<feature type="compositionally biased region" description="Low complexity" evidence="10">
    <location>
        <begin position="377"/>
        <end position="429"/>
    </location>
</feature>
<evidence type="ECO:0000256" key="5">
    <source>
        <dbReference type="ARBA" id="ARBA00022763"/>
    </source>
</evidence>
<keyword evidence="14" id="KW-1185">Reference proteome</keyword>
<feature type="region of interest" description="Disordered" evidence="10">
    <location>
        <begin position="302"/>
        <end position="336"/>
    </location>
</feature>
<feature type="region of interest" description="Disordered" evidence="10">
    <location>
        <begin position="579"/>
        <end position="657"/>
    </location>
</feature>
<feature type="compositionally biased region" description="Basic and acidic residues" evidence="10">
    <location>
        <begin position="595"/>
        <end position="608"/>
    </location>
</feature>
<dbReference type="OrthoDB" id="538223at2759"/>
<dbReference type="SMART" id="SM00320">
    <property type="entry name" value="WD40"/>
    <property type="match status" value="4"/>
</dbReference>
<dbReference type="InterPro" id="IPR045145">
    <property type="entry name" value="PTHR15271"/>
</dbReference>
<reference evidence="12" key="1">
    <citation type="submission" date="2011-02" db="EMBL/GenBank/DDBJ databases">
        <authorList>
            <person name="Aslett M."/>
        </authorList>
    </citation>
    <scope>NUCLEOTIDE SEQUENCE</scope>
    <source>
        <strain evidence="12">Liverpool</strain>
    </source>
</reference>
<feature type="region of interest" description="Disordered" evidence="10">
    <location>
        <begin position="354"/>
        <end position="437"/>
    </location>
</feature>
<dbReference type="InterPro" id="IPR036322">
    <property type="entry name" value="WD40_repeat_dom_sf"/>
</dbReference>
<keyword evidence="6" id="KW-0156">Chromatin regulator</keyword>
<feature type="compositionally biased region" description="Low complexity" evidence="10">
    <location>
        <begin position="794"/>
        <end position="811"/>
    </location>
</feature>
<dbReference type="InterPro" id="IPR019775">
    <property type="entry name" value="WD40_repeat_CS"/>
</dbReference>
<dbReference type="VEuPathDB" id="ToxoDB:NCLIV_031600"/>
<dbReference type="eggNOG" id="KOG1009">
    <property type="taxonomic scope" value="Eukaryota"/>
</dbReference>
<evidence type="ECO:0000256" key="6">
    <source>
        <dbReference type="ARBA" id="ARBA00022853"/>
    </source>
</evidence>
<dbReference type="Proteomes" id="UP000007494">
    <property type="component" value="Chromosome VIII"/>
</dbReference>
<dbReference type="EMBL" id="LN714483">
    <property type="protein sequence ID" value="CEL67359.1"/>
    <property type="molecule type" value="Genomic_DNA"/>
</dbReference>
<name>F0VI12_NEOCL</name>
<comment type="similarity">
    <text evidence="2">Belongs to the WD repeat HIR1 family.</text>
</comment>
<evidence type="ECO:0000256" key="4">
    <source>
        <dbReference type="ARBA" id="ARBA00022737"/>
    </source>
</evidence>
<dbReference type="PANTHER" id="PTHR15271:SF4">
    <property type="entry name" value="CHROMATIN ASSEMBLY FACTOR 1 SUBUNIT B"/>
    <property type="match status" value="1"/>
</dbReference>
<dbReference type="InterPro" id="IPR015943">
    <property type="entry name" value="WD40/YVTN_repeat-like_dom_sf"/>
</dbReference>
<feature type="compositionally biased region" description="Basic and acidic residues" evidence="10">
    <location>
        <begin position="78"/>
        <end position="106"/>
    </location>
</feature>
<reference evidence="14" key="3">
    <citation type="journal article" date="2012" name="PLoS Pathog.">
        <title>Comparative genomics of the apicomplexan parasites Toxoplasma gondii and Neospora caninum: Coccidia differing in host range and transmission strategy.</title>
        <authorList>
            <person name="Reid A.J."/>
            <person name="Vermont S.J."/>
            <person name="Cotton J.A."/>
            <person name="Harris D."/>
            <person name="Hill-Cawthorne G.A."/>
            <person name="Konen-Waisman S."/>
            <person name="Latham S.M."/>
            <person name="Mourier T."/>
            <person name="Norton R."/>
            <person name="Quail M.A."/>
            <person name="Sanders M."/>
            <person name="Shanmugam D."/>
            <person name="Sohal A."/>
            <person name="Wasmuth J.D."/>
            <person name="Brunk B."/>
            <person name="Grigg M.E."/>
            <person name="Howard J.C."/>
            <person name="Parkinson J."/>
            <person name="Roos D.S."/>
            <person name="Trees A.J."/>
            <person name="Berriman M."/>
            <person name="Pain A."/>
            <person name="Wastling J.M."/>
        </authorList>
    </citation>
    <scope>NUCLEOTIDE SEQUENCE [LARGE SCALE GENOMIC DNA]</scope>
    <source>
        <strain evidence="14">Liverpool</strain>
    </source>
</reference>
<feature type="region of interest" description="Disordered" evidence="10">
    <location>
        <begin position="47"/>
        <end position="106"/>
    </location>
</feature>
<evidence type="ECO:0000313" key="14">
    <source>
        <dbReference type="Proteomes" id="UP000007494"/>
    </source>
</evidence>
<dbReference type="GO" id="GO:0006281">
    <property type="term" value="P:DNA repair"/>
    <property type="evidence" value="ECO:0007669"/>
    <property type="project" value="UniProtKB-KW"/>
</dbReference>
<evidence type="ECO:0000256" key="8">
    <source>
        <dbReference type="ARBA" id="ARBA00023242"/>
    </source>
</evidence>
<dbReference type="PROSITE" id="PS50294">
    <property type="entry name" value="WD_REPEATS_REGION"/>
    <property type="match status" value="2"/>
</dbReference>
<reference evidence="12" key="2">
    <citation type="submission" date="2011-03" db="EMBL/GenBank/DDBJ databases">
        <title>Comparative genomics and transcriptomics of Neospora caninum and Toxoplasma gondii.</title>
        <authorList>
            <person name="Reid A.J."/>
            <person name="Sohal A."/>
            <person name="Harris D."/>
            <person name="Quail M."/>
            <person name="Sanders M."/>
            <person name="Berriman M."/>
            <person name="Wastling J.M."/>
            <person name="Pain A."/>
        </authorList>
    </citation>
    <scope>NUCLEOTIDE SEQUENCE</scope>
    <source>
        <strain evidence="12">Liverpool</strain>
    </source>
</reference>
<feature type="repeat" description="WD" evidence="9">
    <location>
        <begin position="155"/>
        <end position="188"/>
    </location>
</feature>
<dbReference type="Gene3D" id="2.130.10.10">
    <property type="entry name" value="YVTN repeat-like/Quinoprotein amine dehydrogenase"/>
    <property type="match status" value="2"/>
</dbReference>
<dbReference type="PROSITE" id="PS00678">
    <property type="entry name" value="WD_REPEATS_1"/>
    <property type="match status" value="1"/>
</dbReference>
<evidence type="ECO:0000313" key="12">
    <source>
        <dbReference type="EMBL" id="CBZ53373.1"/>
    </source>
</evidence>
<keyword evidence="4" id="KW-0677">Repeat</keyword>
<accession>F0VI12</accession>
<dbReference type="GO" id="GO:0006335">
    <property type="term" value="P:DNA replication-dependent chromatin assembly"/>
    <property type="evidence" value="ECO:0007669"/>
    <property type="project" value="InterPro"/>
</dbReference>
<dbReference type="InParanoid" id="F0VI12"/>
<dbReference type="SUPFAM" id="SSF50978">
    <property type="entry name" value="WD40 repeat-like"/>
    <property type="match status" value="1"/>
</dbReference>
<dbReference type="RefSeq" id="XP_003883405.1">
    <property type="nucleotide sequence ID" value="XM_003883356.1"/>
</dbReference>
<sequence>MPRVSLPQVMWHSKDDKHSDRVYSVDLQPFLSLQALSRHPSFLTRASSLASPAGEEPAGKPSAVSASPQVTCPAPVSPEKERAPDRERDERERGIAQRSRREERAREKRAATLAAFSRLATAGADEFVHLWKWTFDQAPSAPQRRGVQVTCVARLLGHEREVNCVRWSPCGVFLASGGYDHATCIWELGQKPETVPLGYDSSMLEYDEWWSRVSLYRCIEAVNSLAWAPSGRQLAIGTEDGRLIVVDVVNGVLGSKSARVLEGHANMVQGVAWDPLDTYVVSQSSDQTVRLWGRRGGSAPSLAAGSSSGAAASPAAGSGQGASAGAAAPSASSASGGLKSQWKIEAVLRNARDRDLRERDGTNAAKEEEEEDPEAILNSLNAAADASPPSSLSSSLSSPLASAAPSSAPPAGASPSASSAAAALGPAASGERQRQQGRSLFYPESLIRSFFRRPDWSPDGSILVTPAGLQYLVDASTDSSSSAEACSTTYVFHRKLLTHGTPFLTHRSTAGPSLAVRFNPVAFRPLAFSQARRARAAEGGVDATEESACKALPAEMRATKSWLFSPTLDAAQKLSVLSPGAGAESNAERCKKRRAEGLARERESKSMRDEEDEGGETHDRQDKPETDAAQGDAKPDGAAPSPKSGASGRCSEVAPGAGSCPGASPEAVFPRFVYAVCTLHGSILVYDTQFMAAPLAQLHGLHLAPMTDATWSSDGRVLVASSSDGYLTFVCFEEDELGKPLRPAGFFYHNLWNSNPRTSLSPASLSSGVASVSAGFCGREEGDAATGSPGPRPSSSFADSASAACAKGSSAGPEAQTLGSPAPRRLGIVGNASGKKLVVGNAASALLAQKKEERGG</sequence>
<feature type="region of interest" description="Disordered" evidence="10">
    <location>
        <begin position="780"/>
        <end position="826"/>
    </location>
</feature>
<evidence type="ECO:0000256" key="2">
    <source>
        <dbReference type="ARBA" id="ARBA00007306"/>
    </source>
</evidence>
<organism evidence="12 14">
    <name type="scientific">Neospora caninum (strain Liverpool)</name>
    <dbReference type="NCBI Taxonomy" id="572307"/>
    <lineage>
        <taxon>Eukaryota</taxon>
        <taxon>Sar</taxon>
        <taxon>Alveolata</taxon>
        <taxon>Apicomplexa</taxon>
        <taxon>Conoidasida</taxon>
        <taxon>Coccidia</taxon>
        <taxon>Eucoccidiorida</taxon>
        <taxon>Eimeriorina</taxon>
        <taxon>Sarcocystidae</taxon>
        <taxon>Neospora</taxon>
    </lineage>
</organism>
<dbReference type="AlphaFoldDB" id="F0VI12"/>
<feature type="domain" description="CAF1B/HIR1 beta-propeller" evidence="11">
    <location>
        <begin position="112"/>
        <end position="292"/>
    </location>
</feature>
<dbReference type="PROSITE" id="PS50082">
    <property type="entry name" value="WD_REPEATS_2"/>
    <property type="match status" value="2"/>
</dbReference>
<keyword evidence="3 9" id="KW-0853">WD repeat</keyword>
<gene>
    <name evidence="13" type="ORF">BN1204_031600</name>
    <name evidence="12" type="ORF">NCLIV_031600</name>
</gene>
<keyword evidence="7" id="KW-0234">DNA repair</keyword>
<evidence type="ECO:0000256" key="10">
    <source>
        <dbReference type="SAM" id="MobiDB-lite"/>
    </source>
</evidence>
<evidence type="ECO:0000313" key="13">
    <source>
        <dbReference type="EMBL" id="CEL67359.1"/>
    </source>
</evidence>
<dbReference type="GO" id="GO:0033186">
    <property type="term" value="C:CAF-1 complex"/>
    <property type="evidence" value="ECO:0007669"/>
    <property type="project" value="TreeGrafter"/>
</dbReference>
<reference evidence="13" key="4">
    <citation type="journal article" date="2015" name="PLoS ONE">
        <title>Comprehensive Evaluation of Toxoplasma gondii VEG and Neospora caninum LIV Genomes with Tachyzoite Stage Transcriptome and Proteome Defines Novel Transcript Features.</title>
        <authorList>
            <person name="Ramaprasad A."/>
            <person name="Mourier T."/>
            <person name="Naeem R."/>
            <person name="Malas T.B."/>
            <person name="Moussa E."/>
            <person name="Panigrahi A."/>
            <person name="Vermont S.J."/>
            <person name="Otto T.D."/>
            <person name="Wastling J."/>
            <person name="Pain A."/>
        </authorList>
    </citation>
    <scope>NUCLEOTIDE SEQUENCE</scope>
    <source>
        <strain evidence="13">Liverpool</strain>
    </source>
</reference>
<evidence type="ECO:0000256" key="9">
    <source>
        <dbReference type="PROSITE-ProRule" id="PRU00221"/>
    </source>
</evidence>
<evidence type="ECO:0000259" key="11">
    <source>
        <dbReference type="Pfam" id="PF24105"/>
    </source>
</evidence>
<evidence type="ECO:0000256" key="3">
    <source>
        <dbReference type="ARBA" id="ARBA00022574"/>
    </source>
</evidence>
<dbReference type="FunCoup" id="F0VI12">
    <property type="interactions" value="6"/>
</dbReference>
<dbReference type="GO" id="GO:0005634">
    <property type="term" value="C:nucleus"/>
    <property type="evidence" value="ECO:0007669"/>
    <property type="project" value="UniProtKB-SubCell"/>
</dbReference>